<gene>
    <name evidence="6" type="ORF">AXF17_06550</name>
</gene>
<keyword evidence="7" id="KW-1185">Reference proteome</keyword>
<evidence type="ECO:0000313" key="7">
    <source>
        <dbReference type="Proteomes" id="UP000214689"/>
    </source>
</evidence>
<dbReference type="OrthoDB" id="9804152at2"/>
<dbReference type="InterPro" id="IPR023353">
    <property type="entry name" value="LemA-like_dom_sf"/>
</dbReference>
<dbReference type="GO" id="GO:0016020">
    <property type="term" value="C:membrane"/>
    <property type="evidence" value="ECO:0007669"/>
    <property type="project" value="UniProtKB-SubCell"/>
</dbReference>
<accession>A0A223AT54</accession>
<dbReference type="AlphaFoldDB" id="A0A223AT54"/>
<keyword evidence="5" id="KW-0472">Membrane</keyword>
<evidence type="ECO:0000256" key="5">
    <source>
        <dbReference type="ARBA" id="ARBA00023136"/>
    </source>
</evidence>
<dbReference type="Gene3D" id="1.20.1440.20">
    <property type="entry name" value="LemA-like domain"/>
    <property type="match status" value="1"/>
</dbReference>
<comment type="similarity">
    <text evidence="2">Belongs to the LemA family.</text>
</comment>
<dbReference type="SUPFAM" id="SSF140478">
    <property type="entry name" value="LemA-like"/>
    <property type="match status" value="1"/>
</dbReference>
<evidence type="ECO:0000256" key="3">
    <source>
        <dbReference type="ARBA" id="ARBA00022692"/>
    </source>
</evidence>
<keyword evidence="4" id="KW-1133">Transmembrane helix</keyword>
<dbReference type="InterPro" id="IPR007156">
    <property type="entry name" value="MamQ_LemA"/>
</dbReference>
<sequence length="187" mass="20848">MVIWIVIAVVVLLLLWVVATYNGFVKLAVNCDEAFSTMDVYLKKRFDLIPNLVETVKGYAAHESETLRAVTAARSAVSSSSTTAEKLENENILSGTLRSLFAVAESYPDLKANANFIELMDQLKAVENDIANSRKYYNAVVKKFNVKCRVFPSAIIARVFGYEAKPMFEVSSETERENVKVDFGTSK</sequence>
<evidence type="ECO:0000313" key="6">
    <source>
        <dbReference type="EMBL" id="ASS38099.1"/>
    </source>
</evidence>
<evidence type="ECO:0000256" key="4">
    <source>
        <dbReference type="ARBA" id="ARBA00022989"/>
    </source>
</evidence>
<dbReference type="Pfam" id="PF04011">
    <property type="entry name" value="LemA"/>
    <property type="match status" value="1"/>
</dbReference>
<evidence type="ECO:0000256" key="2">
    <source>
        <dbReference type="ARBA" id="ARBA00008854"/>
    </source>
</evidence>
<dbReference type="Proteomes" id="UP000214689">
    <property type="component" value="Chromosome"/>
</dbReference>
<dbReference type="PANTHER" id="PTHR34478">
    <property type="entry name" value="PROTEIN LEMA"/>
    <property type="match status" value="1"/>
</dbReference>
<keyword evidence="3" id="KW-0812">Transmembrane</keyword>
<name>A0A223AT54_9FIRM</name>
<comment type="subcellular location">
    <subcellularLocation>
        <location evidence="1">Membrane</location>
        <topology evidence="1">Single-pass membrane protein</topology>
    </subcellularLocation>
</comment>
<evidence type="ECO:0008006" key="8">
    <source>
        <dbReference type="Google" id="ProtNLM"/>
    </source>
</evidence>
<proteinExistence type="inferred from homology"/>
<reference evidence="7" key="1">
    <citation type="submission" date="2016-05" db="EMBL/GenBank/DDBJ databases">
        <authorList>
            <person name="Holder M.E."/>
            <person name="Ajami N.J."/>
            <person name="Petrosino J.F."/>
        </authorList>
    </citation>
    <scope>NUCLEOTIDE SEQUENCE [LARGE SCALE GENOMIC DNA]</scope>
    <source>
        <strain evidence="7">ATCC 700696</strain>
    </source>
</reference>
<dbReference type="RefSeq" id="WP_094234337.1">
    <property type="nucleotide sequence ID" value="NZ_CP016199.1"/>
</dbReference>
<organism evidence="6 7">
    <name type="scientific">Mogibacterium pumilum</name>
    <dbReference type="NCBI Taxonomy" id="86332"/>
    <lineage>
        <taxon>Bacteria</taxon>
        <taxon>Bacillati</taxon>
        <taxon>Bacillota</taxon>
        <taxon>Clostridia</taxon>
        <taxon>Peptostreptococcales</taxon>
        <taxon>Anaerovoracaceae</taxon>
        <taxon>Mogibacterium</taxon>
    </lineage>
</organism>
<dbReference type="EMBL" id="CP016199">
    <property type="protein sequence ID" value="ASS38099.1"/>
    <property type="molecule type" value="Genomic_DNA"/>
</dbReference>
<dbReference type="PANTHER" id="PTHR34478:SF2">
    <property type="entry name" value="MEMBRANE PROTEIN"/>
    <property type="match status" value="1"/>
</dbReference>
<evidence type="ECO:0000256" key="1">
    <source>
        <dbReference type="ARBA" id="ARBA00004167"/>
    </source>
</evidence>
<protein>
    <recommendedName>
        <fullName evidence="8">LemA family protein</fullName>
    </recommendedName>
</protein>